<dbReference type="OrthoDB" id="5419542at2759"/>
<dbReference type="RefSeq" id="XP_014171961.1">
    <property type="nucleotide sequence ID" value="XM_014316486.1"/>
</dbReference>
<feature type="compositionally biased region" description="Basic residues" evidence="1">
    <location>
        <begin position="142"/>
        <end position="159"/>
    </location>
</feature>
<name>F0XIH6_GROCL</name>
<organism evidence="4">
    <name type="scientific">Grosmannia clavigera (strain kw1407 / UAMH 11150)</name>
    <name type="common">Blue stain fungus</name>
    <name type="synonym">Graphiocladiella clavigera</name>
    <dbReference type="NCBI Taxonomy" id="655863"/>
    <lineage>
        <taxon>Eukaryota</taxon>
        <taxon>Fungi</taxon>
        <taxon>Dikarya</taxon>
        <taxon>Ascomycota</taxon>
        <taxon>Pezizomycotina</taxon>
        <taxon>Sordariomycetes</taxon>
        <taxon>Sordariomycetidae</taxon>
        <taxon>Ophiostomatales</taxon>
        <taxon>Ophiostomataceae</taxon>
        <taxon>Leptographium</taxon>
    </lineage>
</organism>
<dbReference type="HOGENOM" id="CLU_455675_0_0_1"/>
<dbReference type="AlphaFoldDB" id="F0XIH6"/>
<feature type="compositionally biased region" description="Low complexity" evidence="1">
    <location>
        <begin position="190"/>
        <end position="202"/>
    </location>
</feature>
<dbReference type="Proteomes" id="UP000007796">
    <property type="component" value="Unassembled WGS sequence"/>
</dbReference>
<keyword evidence="2" id="KW-1133">Transmembrane helix</keyword>
<dbReference type="InParanoid" id="F0XIH6"/>
<feature type="transmembrane region" description="Helical" evidence="2">
    <location>
        <begin position="419"/>
        <end position="439"/>
    </location>
</feature>
<keyword evidence="4" id="KW-1185">Reference proteome</keyword>
<feature type="region of interest" description="Disordered" evidence="1">
    <location>
        <begin position="1"/>
        <end position="170"/>
    </location>
</feature>
<evidence type="ECO:0000313" key="3">
    <source>
        <dbReference type="EMBL" id="EFX02479.1"/>
    </source>
</evidence>
<dbReference type="EMBL" id="GL629771">
    <property type="protein sequence ID" value="EFX02479.1"/>
    <property type="molecule type" value="Genomic_DNA"/>
</dbReference>
<dbReference type="eggNOG" id="ENOG502S40Z">
    <property type="taxonomic scope" value="Eukaryota"/>
</dbReference>
<keyword evidence="2" id="KW-0812">Transmembrane</keyword>
<feature type="region of interest" description="Disordered" evidence="1">
    <location>
        <begin position="190"/>
        <end position="235"/>
    </location>
</feature>
<evidence type="ECO:0000256" key="1">
    <source>
        <dbReference type="SAM" id="MobiDB-lite"/>
    </source>
</evidence>
<proteinExistence type="predicted"/>
<protein>
    <submittedName>
        <fullName evidence="3">Uncharacterized protein</fullName>
    </submittedName>
</protein>
<feature type="compositionally biased region" description="Low complexity" evidence="1">
    <location>
        <begin position="345"/>
        <end position="362"/>
    </location>
</feature>
<feature type="compositionally biased region" description="Gly residues" evidence="1">
    <location>
        <begin position="335"/>
        <end position="344"/>
    </location>
</feature>
<feature type="compositionally biased region" description="Basic and acidic residues" evidence="1">
    <location>
        <begin position="124"/>
        <end position="134"/>
    </location>
</feature>
<dbReference type="STRING" id="655863.F0XIH6"/>
<sequence length="505" mass="53524">MLENKAASTALSTTTTASDGSSQAAVQRPRHQFTRSLSELSSPVLLHRNHDKRHRHDSQEHSGEALSASTPYSPLPRKTPTATASGLPRNSRASLELGRPDGSIPPAVSSMESPSSSRRPSVRISREKHREEARTTTSAHQQPHHHHHHRHHGGHRHRSSGGGSSSSGTHQNIAGFAALAAAATAAAAGSPTPLQIPTLTIPRRASDSGGSIGGSGTSGTIAETARAPLPGTFVPPPDTDPVLVTAMRRLQHDQDRAAARLLQATLADLDGLSTSTGQRLDAVYGSVLSRLSILQGTVQALRSLAISARTTNIHFRAEARSLADEVEQQLAHFEGSGGGAGEGSAGSAAAATTGTTPATSGPLPSDQQRRLEQLHARVLAGRKAVEVLGGRVDVIRERVERWERADLAWQERTRTRLKVLWAIVSGVVLALVVLLVVMARSNKANRTTLTVPDDVGRLVENAYSTLAATTSKHERHLSLLHNSSDRDGAAAVSKADSLVRLFDEL</sequence>
<feature type="compositionally biased region" description="Low complexity" evidence="1">
    <location>
        <begin position="105"/>
        <end position="123"/>
    </location>
</feature>
<feature type="region of interest" description="Disordered" evidence="1">
    <location>
        <begin position="333"/>
        <end position="367"/>
    </location>
</feature>
<evidence type="ECO:0000256" key="2">
    <source>
        <dbReference type="SAM" id="Phobius"/>
    </source>
</evidence>
<keyword evidence="2" id="KW-0472">Membrane</keyword>
<feature type="compositionally biased region" description="Low complexity" evidence="1">
    <location>
        <begin position="1"/>
        <end position="25"/>
    </location>
</feature>
<evidence type="ECO:0000313" key="4">
    <source>
        <dbReference type="Proteomes" id="UP000007796"/>
    </source>
</evidence>
<reference evidence="3 4" key="1">
    <citation type="journal article" date="2011" name="Proc. Natl. Acad. Sci. U.S.A.">
        <title>Genome and transcriptome analyses of the mountain pine beetle-fungal symbiont Grosmannia clavigera, a lodgepole pine pathogen.</title>
        <authorList>
            <person name="DiGuistini S."/>
            <person name="Wang Y."/>
            <person name="Liao N.Y."/>
            <person name="Taylor G."/>
            <person name="Tanguay P."/>
            <person name="Feau N."/>
            <person name="Henrissat B."/>
            <person name="Chan S.K."/>
            <person name="Hesse-Orce U."/>
            <person name="Alamouti S.M."/>
            <person name="Tsui C.K.M."/>
            <person name="Docking R.T."/>
            <person name="Levasseur A."/>
            <person name="Haridas S."/>
            <person name="Robertson G."/>
            <person name="Birol I."/>
            <person name="Holt R.A."/>
            <person name="Marra M.A."/>
            <person name="Hamelin R.C."/>
            <person name="Hirst M."/>
            <person name="Jones S.J.M."/>
            <person name="Bohlmann J."/>
            <person name="Breuil C."/>
        </authorList>
    </citation>
    <scope>NUCLEOTIDE SEQUENCE [LARGE SCALE GENOMIC DNA]</scope>
    <source>
        <strain evidence="4">kw1407 / UAMH 11150</strain>
    </source>
</reference>
<accession>F0XIH6</accession>
<dbReference type="GeneID" id="25979207"/>
<feature type="compositionally biased region" description="Basic residues" evidence="1">
    <location>
        <begin position="47"/>
        <end position="56"/>
    </location>
</feature>
<gene>
    <name evidence="3" type="ORF">CMQ_5840</name>
</gene>